<dbReference type="CDD" id="cd08646">
    <property type="entry name" value="FMT_core_Met-tRNA-FMT_N"/>
    <property type="match status" value="1"/>
</dbReference>
<dbReference type="InterPro" id="IPR036477">
    <property type="entry name" value="Formyl_transf_N_sf"/>
</dbReference>
<evidence type="ECO:0000256" key="2">
    <source>
        <dbReference type="ARBA" id="ARBA00010699"/>
    </source>
</evidence>
<keyword evidence="8" id="KW-0496">Mitochondrion</keyword>
<dbReference type="GO" id="GO:0004479">
    <property type="term" value="F:methionyl-tRNA formyltransferase activity"/>
    <property type="evidence" value="ECO:0007669"/>
    <property type="project" value="UniProtKB-EC"/>
</dbReference>
<name>A0A2R5LCK9_9ACAR</name>
<evidence type="ECO:0000256" key="3">
    <source>
        <dbReference type="ARBA" id="ARBA00012261"/>
    </source>
</evidence>
<protein>
    <recommendedName>
        <fullName evidence="4">Methionyl-tRNA formyltransferase, mitochondrial</fullName>
        <ecNumber evidence="3">2.1.2.9</ecNumber>
    </recommendedName>
</protein>
<evidence type="ECO:0000313" key="13">
    <source>
        <dbReference type="EMBL" id="MBY07087.1"/>
    </source>
</evidence>
<evidence type="ECO:0000259" key="12">
    <source>
        <dbReference type="Pfam" id="PF02911"/>
    </source>
</evidence>
<comment type="catalytic activity">
    <reaction evidence="9">
        <text>L-methionyl-tRNA(fMet) + (6R)-10-formyltetrahydrofolate = N-formyl-L-methionyl-tRNA(fMet) + (6S)-5,6,7,8-tetrahydrofolate + H(+)</text>
        <dbReference type="Rhea" id="RHEA:24380"/>
        <dbReference type="Rhea" id="RHEA-COMP:9952"/>
        <dbReference type="Rhea" id="RHEA-COMP:9953"/>
        <dbReference type="ChEBI" id="CHEBI:15378"/>
        <dbReference type="ChEBI" id="CHEBI:57453"/>
        <dbReference type="ChEBI" id="CHEBI:78530"/>
        <dbReference type="ChEBI" id="CHEBI:78844"/>
        <dbReference type="ChEBI" id="CHEBI:195366"/>
        <dbReference type="EC" id="2.1.2.9"/>
    </reaction>
    <physiologicalReaction direction="left-to-right" evidence="9">
        <dbReference type="Rhea" id="RHEA:24381"/>
    </physiologicalReaction>
</comment>
<evidence type="ECO:0000256" key="9">
    <source>
        <dbReference type="ARBA" id="ARBA00052555"/>
    </source>
</evidence>
<comment type="subcellular location">
    <subcellularLocation>
        <location evidence="1">Mitochondrion</location>
    </subcellularLocation>
</comment>
<dbReference type="PANTHER" id="PTHR11138:SF5">
    <property type="entry name" value="METHIONYL-TRNA FORMYLTRANSFERASE, MITOCHONDRIAL"/>
    <property type="match status" value="1"/>
</dbReference>
<feature type="domain" description="Formyl transferase C-terminal" evidence="12">
    <location>
        <begin position="215"/>
        <end position="325"/>
    </location>
</feature>
<dbReference type="InterPro" id="IPR011034">
    <property type="entry name" value="Formyl_transferase-like_C_sf"/>
</dbReference>
<dbReference type="FunFam" id="3.40.50.12230:FF:000003">
    <property type="entry name" value="methionyl-tRNA formyltransferase, mitochondrial"/>
    <property type="match status" value="1"/>
</dbReference>
<keyword evidence="5 13" id="KW-0808">Transferase</keyword>
<dbReference type="PANTHER" id="PTHR11138">
    <property type="entry name" value="METHIONYL-TRNA FORMYLTRANSFERASE"/>
    <property type="match status" value="1"/>
</dbReference>
<dbReference type="EMBL" id="GGLE01002961">
    <property type="protein sequence ID" value="MBY07087.1"/>
    <property type="molecule type" value="Transcribed_RNA"/>
</dbReference>
<evidence type="ECO:0000256" key="5">
    <source>
        <dbReference type="ARBA" id="ARBA00022679"/>
    </source>
</evidence>
<proteinExistence type="inferred from homology"/>
<accession>A0A2R5LCK9</accession>
<evidence type="ECO:0000259" key="11">
    <source>
        <dbReference type="Pfam" id="PF00551"/>
    </source>
</evidence>
<dbReference type="Pfam" id="PF02911">
    <property type="entry name" value="Formyl_trans_C"/>
    <property type="match status" value="1"/>
</dbReference>
<sequence>MTVTSLIKKSRLGSRSCHPLWRVLFYGSDTFSLTSLKLLNDNRLGRTSQPCVIGTLEVVCTKLKGPIVDYTIREQIQVRQWPFQVPRNTFDIGVVVSFGRMISSTDIEACKYGMINVHPSLLPRWRGAAPLVHTLLAGDALSGISIITVAPKRFDTGKIVMQHKVPVPPVVDLPSYSAMMAKIGSNLLLTCLKDLPSLLSKASPQSADGITKAPKVTKEMGMIHWNGDSCEYLQRLYRAVSNFVDITTLWKGSPVKLYNMVSADELVNAKVDELVQVKELGPGYCYYHPKRRLLCIRCLDGWVAFREISIKSHRRMTATDFNCGFLQKTPAEERYFVS</sequence>
<evidence type="ECO:0000256" key="8">
    <source>
        <dbReference type="ARBA" id="ARBA00023128"/>
    </source>
</evidence>
<dbReference type="GO" id="GO:0005739">
    <property type="term" value="C:mitochondrion"/>
    <property type="evidence" value="ECO:0007669"/>
    <property type="project" value="UniProtKB-SubCell"/>
</dbReference>
<dbReference type="InterPro" id="IPR002376">
    <property type="entry name" value="Formyl_transf_N"/>
</dbReference>
<keyword evidence="7" id="KW-0809">Transit peptide</keyword>
<keyword evidence="6" id="KW-0648">Protein biosynthesis</keyword>
<dbReference type="Pfam" id="PF00551">
    <property type="entry name" value="Formyl_trans_N"/>
    <property type="match status" value="1"/>
</dbReference>
<dbReference type="InterPro" id="IPR041711">
    <property type="entry name" value="Met-tRNA-FMT_N"/>
</dbReference>
<comment type="function">
    <text evidence="10">Methionyl-tRNA formyltransferase that formylates methionyl-tRNA in mitochondria and is crucial for translation initiation.</text>
</comment>
<dbReference type="EC" id="2.1.2.9" evidence="3"/>
<evidence type="ECO:0000256" key="7">
    <source>
        <dbReference type="ARBA" id="ARBA00022946"/>
    </source>
</evidence>
<feature type="domain" description="Formyl transferase N-terminal" evidence="11">
    <location>
        <begin position="90"/>
        <end position="190"/>
    </location>
</feature>
<comment type="similarity">
    <text evidence="2">Belongs to the Fmt family.</text>
</comment>
<evidence type="ECO:0000256" key="1">
    <source>
        <dbReference type="ARBA" id="ARBA00004173"/>
    </source>
</evidence>
<dbReference type="SUPFAM" id="SSF53328">
    <property type="entry name" value="Formyltransferase"/>
    <property type="match status" value="1"/>
</dbReference>
<dbReference type="AlphaFoldDB" id="A0A2R5LCK9"/>
<evidence type="ECO:0000256" key="4">
    <source>
        <dbReference type="ARBA" id="ARBA00014185"/>
    </source>
</evidence>
<dbReference type="Gene3D" id="3.40.50.12230">
    <property type="match status" value="1"/>
</dbReference>
<organism evidence="13">
    <name type="scientific">Ornithodoros turicata</name>
    <dbReference type="NCBI Taxonomy" id="34597"/>
    <lineage>
        <taxon>Eukaryota</taxon>
        <taxon>Metazoa</taxon>
        <taxon>Ecdysozoa</taxon>
        <taxon>Arthropoda</taxon>
        <taxon>Chelicerata</taxon>
        <taxon>Arachnida</taxon>
        <taxon>Acari</taxon>
        <taxon>Parasitiformes</taxon>
        <taxon>Ixodida</taxon>
        <taxon>Ixodoidea</taxon>
        <taxon>Argasidae</taxon>
        <taxon>Ornithodorinae</taxon>
        <taxon>Ornithodoros</taxon>
    </lineage>
</organism>
<reference evidence="13" key="1">
    <citation type="submission" date="2018-03" db="EMBL/GenBank/DDBJ databases">
        <title>The relapsing fever spirochete Borrelia turicatae persists in the highly oxidative environment of its soft-bodied tick vector.</title>
        <authorList>
            <person name="Bourret T.J."/>
            <person name="Boyle W.K."/>
            <person name="Valenzuela J.G."/>
            <person name="Oliveira F."/>
            <person name="Lopez J.E."/>
        </authorList>
    </citation>
    <scope>NUCLEOTIDE SEQUENCE</scope>
    <source>
        <strain evidence="13">Kansas strain/isolate</strain>
        <tissue evidence="13">Salivary glands</tissue>
    </source>
</reference>
<dbReference type="InterPro" id="IPR005793">
    <property type="entry name" value="Formyl_trans_C"/>
</dbReference>
<dbReference type="SUPFAM" id="SSF50486">
    <property type="entry name" value="FMT C-terminal domain-like"/>
    <property type="match status" value="1"/>
</dbReference>
<evidence type="ECO:0000256" key="10">
    <source>
        <dbReference type="ARBA" id="ARBA00057846"/>
    </source>
</evidence>
<evidence type="ECO:0000256" key="6">
    <source>
        <dbReference type="ARBA" id="ARBA00022917"/>
    </source>
</evidence>